<feature type="compositionally biased region" description="Basic and acidic residues" evidence="6">
    <location>
        <begin position="386"/>
        <end position="398"/>
    </location>
</feature>
<dbReference type="InterPro" id="IPR049326">
    <property type="entry name" value="Rhodopsin_dom_fungi"/>
</dbReference>
<evidence type="ECO:0000256" key="2">
    <source>
        <dbReference type="ARBA" id="ARBA00022692"/>
    </source>
</evidence>
<organism evidence="9 10">
    <name type="scientific">Lecanosticta acicola</name>
    <dbReference type="NCBI Taxonomy" id="111012"/>
    <lineage>
        <taxon>Eukaryota</taxon>
        <taxon>Fungi</taxon>
        <taxon>Dikarya</taxon>
        <taxon>Ascomycota</taxon>
        <taxon>Pezizomycotina</taxon>
        <taxon>Dothideomycetes</taxon>
        <taxon>Dothideomycetidae</taxon>
        <taxon>Mycosphaerellales</taxon>
        <taxon>Mycosphaerellaceae</taxon>
        <taxon>Lecanosticta</taxon>
    </lineage>
</organism>
<dbReference type="InterPro" id="IPR052337">
    <property type="entry name" value="SAT4-like"/>
</dbReference>
<comment type="caution">
    <text evidence="9">The sequence shown here is derived from an EMBL/GenBank/DDBJ whole genome shotgun (WGS) entry which is preliminary data.</text>
</comment>
<evidence type="ECO:0000256" key="5">
    <source>
        <dbReference type="ARBA" id="ARBA00038359"/>
    </source>
</evidence>
<keyword evidence="4 7" id="KW-0472">Membrane</keyword>
<keyword evidence="2 7" id="KW-0812">Transmembrane</keyword>
<evidence type="ECO:0000313" key="9">
    <source>
        <dbReference type="EMBL" id="CAK4007352.1"/>
    </source>
</evidence>
<feature type="transmembrane region" description="Helical" evidence="7">
    <location>
        <begin position="89"/>
        <end position="111"/>
    </location>
</feature>
<evidence type="ECO:0000256" key="1">
    <source>
        <dbReference type="ARBA" id="ARBA00004141"/>
    </source>
</evidence>
<dbReference type="EMBL" id="CAVMBE010000023">
    <property type="protein sequence ID" value="CAK4007352.1"/>
    <property type="molecule type" value="Genomic_DNA"/>
</dbReference>
<name>A0AAI8YYJ4_9PEZI</name>
<sequence length="420" mass="46728">MVSGWASPEATLGVCWSFTSIALISVGLRLYTRIAIIRQPGWDDLAVTIAMAFTVVDAVTQCFKIHWGLTRSVKELTEYQFTRMEKSQWVAAWNYFFALGFAKLSIVLQCLRIFGHIPSFKRWASILFSVLVVFTLWSGFQSMFVCWPVAKYWDKTIPGKCLPRLQIWFFNSAFNIVTDFATAVLPIPVIRGLQMPKREKRALMIVLALGGSVCIVTIIRLYSLVALVNTKDPSRDLTQGGIYSLVEAACAIFVSCLPTLKGLLTRYFPAVFASKDDSRDQVLSTPSIELSGSGIKNHTTVTVHSQGSIGRDRAPGWIARKFGGPAAAAAAAARMEMDNESGETCSTNVEHKGIQTDGYHHHHHHHHHHHLHGNGKDIEVVTTVEQVERRRGEGEQRKGNGTGNGNSEEHLVPPRPYERP</sequence>
<protein>
    <recommendedName>
        <fullName evidence="8">Rhodopsin domain-containing protein</fullName>
    </recommendedName>
</protein>
<feature type="compositionally biased region" description="Basic residues" evidence="6">
    <location>
        <begin position="360"/>
        <end position="373"/>
    </location>
</feature>
<feature type="compositionally biased region" description="Basic and acidic residues" evidence="6">
    <location>
        <begin position="407"/>
        <end position="420"/>
    </location>
</feature>
<feature type="domain" description="Rhodopsin" evidence="8">
    <location>
        <begin position="28"/>
        <end position="265"/>
    </location>
</feature>
<dbReference type="Pfam" id="PF20684">
    <property type="entry name" value="Fung_rhodopsin"/>
    <property type="match status" value="1"/>
</dbReference>
<accession>A0AAI8YYJ4</accession>
<dbReference type="PANTHER" id="PTHR33048">
    <property type="entry name" value="PTH11-LIKE INTEGRAL MEMBRANE PROTEIN (AFU_ORTHOLOGUE AFUA_5G11245)"/>
    <property type="match status" value="1"/>
</dbReference>
<dbReference type="Proteomes" id="UP001296104">
    <property type="component" value="Unassembled WGS sequence"/>
</dbReference>
<comment type="similarity">
    <text evidence="5">Belongs to the SAT4 family.</text>
</comment>
<evidence type="ECO:0000256" key="6">
    <source>
        <dbReference type="SAM" id="MobiDB-lite"/>
    </source>
</evidence>
<evidence type="ECO:0000256" key="3">
    <source>
        <dbReference type="ARBA" id="ARBA00022989"/>
    </source>
</evidence>
<feature type="transmembrane region" description="Helical" evidence="7">
    <location>
        <begin position="165"/>
        <end position="190"/>
    </location>
</feature>
<feature type="transmembrane region" description="Helical" evidence="7">
    <location>
        <begin position="202"/>
        <end position="222"/>
    </location>
</feature>
<evidence type="ECO:0000256" key="4">
    <source>
        <dbReference type="ARBA" id="ARBA00023136"/>
    </source>
</evidence>
<feature type="transmembrane region" description="Helical" evidence="7">
    <location>
        <begin position="242"/>
        <end position="260"/>
    </location>
</feature>
<feature type="region of interest" description="Disordered" evidence="6">
    <location>
        <begin position="358"/>
        <end position="420"/>
    </location>
</feature>
<dbReference type="AlphaFoldDB" id="A0AAI8YYJ4"/>
<feature type="transmembrane region" description="Helical" evidence="7">
    <location>
        <begin position="44"/>
        <end position="69"/>
    </location>
</feature>
<evidence type="ECO:0000256" key="7">
    <source>
        <dbReference type="SAM" id="Phobius"/>
    </source>
</evidence>
<keyword evidence="3 7" id="KW-1133">Transmembrane helix</keyword>
<keyword evidence="10" id="KW-1185">Reference proteome</keyword>
<evidence type="ECO:0000259" key="8">
    <source>
        <dbReference type="Pfam" id="PF20684"/>
    </source>
</evidence>
<comment type="subcellular location">
    <subcellularLocation>
        <location evidence="1">Membrane</location>
        <topology evidence="1">Multi-pass membrane protein</topology>
    </subcellularLocation>
</comment>
<feature type="transmembrane region" description="Helical" evidence="7">
    <location>
        <begin position="123"/>
        <end position="145"/>
    </location>
</feature>
<dbReference type="PANTHER" id="PTHR33048:SF47">
    <property type="entry name" value="INTEGRAL MEMBRANE PROTEIN-RELATED"/>
    <property type="match status" value="1"/>
</dbReference>
<gene>
    <name evidence="9" type="ORF">LECACI_7A004337</name>
</gene>
<feature type="transmembrane region" description="Helical" evidence="7">
    <location>
        <begin position="12"/>
        <end position="32"/>
    </location>
</feature>
<reference evidence="9" key="1">
    <citation type="submission" date="2023-11" db="EMBL/GenBank/DDBJ databases">
        <authorList>
            <person name="Alioto T."/>
            <person name="Alioto T."/>
            <person name="Gomez Garrido J."/>
        </authorList>
    </citation>
    <scope>NUCLEOTIDE SEQUENCE</scope>
</reference>
<proteinExistence type="inferred from homology"/>
<dbReference type="GO" id="GO:0016020">
    <property type="term" value="C:membrane"/>
    <property type="evidence" value="ECO:0007669"/>
    <property type="project" value="UniProtKB-SubCell"/>
</dbReference>
<evidence type="ECO:0000313" key="10">
    <source>
        <dbReference type="Proteomes" id="UP001296104"/>
    </source>
</evidence>